<dbReference type="STRING" id="62062.ENSHHUP00000037683"/>
<keyword evidence="10" id="KW-1185">Reference proteome</keyword>
<evidence type="ECO:0000256" key="1">
    <source>
        <dbReference type="ARBA" id="ARBA00001968"/>
    </source>
</evidence>
<dbReference type="InterPro" id="IPR045249">
    <property type="entry name" value="HARBI1-like"/>
</dbReference>
<comment type="cofactor">
    <cofactor evidence="1">
        <name>a divalent metal cation</name>
        <dbReference type="ChEBI" id="CHEBI:60240"/>
    </cofactor>
</comment>
<dbReference type="Ensembl" id="ENSHHUT00000039181.1">
    <property type="protein sequence ID" value="ENSHHUP00000037683.1"/>
    <property type="gene ID" value="ENSHHUG00000023578.1"/>
</dbReference>
<dbReference type="PANTHER" id="PTHR22930:SF289">
    <property type="entry name" value="DDE TNP4 DOMAIN-CONTAINING PROTEIN-RELATED"/>
    <property type="match status" value="1"/>
</dbReference>
<dbReference type="GO" id="GO:0046872">
    <property type="term" value="F:metal ion binding"/>
    <property type="evidence" value="ECO:0007669"/>
    <property type="project" value="UniProtKB-KW"/>
</dbReference>
<evidence type="ECO:0000256" key="2">
    <source>
        <dbReference type="ARBA" id="ARBA00004123"/>
    </source>
</evidence>
<keyword evidence="5" id="KW-0479">Metal-binding</keyword>
<dbReference type="GeneTree" id="ENSGT00940000154348"/>
<keyword evidence="6" id="KW-0378">Hydrolase</keyword>
<keyword evidence="4" id="KW-0540">Nuclease</keyword>
<evidence type="ECO:0000256" key="7">
    <source>
        <dbReference type="ARBA" id="ARBA00023242"/>
    </source>
</evidence>
<reference evidence="9" key="2">
    <citation type="submission" date="2025-08" db="UniProtKB">
        <authorList>
            <consortium name="Ensembl"/>
        </authorList>
    </citation>
    <scope>IDENTIFICATION</scope>
</reference>
<dbReference type="InterPro" id="IPR027806">
    <property type="entry name" value="HARBI1_dom"/>
</dbReference>
<evidence type="ECO:0000313" key="10">
    <source>
        <dbReference type="Proteomes" id="UP000314982"/>
    </source>
</evidence>
<reference evidence="9" key="3">
    <citation type="submission" date="2025-09" db="UniProtKB">
        <authorList>
            <consortium name="Ensembl"/>
        </authorList>
    </citation>
    <scope>IDENTIFICATION</scope>
</reference>
<sequence>MAAYLLWRDQYDRVPQRIIRDSLNTVEFLIMMSSRRYRFSKYSVTQQERKVAPTIKHGSDRNAAVPPLLQWWMGDLFGLHKSTVCRIVVRVSSAIACLKNQYIRFNPTEETAGFYRRGRFQGVLGAIDCTHIPIPNPGGQNGELFRNRKGYCSINVQAVCNDKGQLTNIIARWPGSTHDSRIFDNSHLGAMLERGACEGHLLGDNGYACCGEYNTSHILASVGEKRFPCLEGLCTKMDTTLTIIIAVAVLYNLGKRQGDELPEEAEEDLPEMNEDGQVQHAANANGNAVRRTLIENHFHSLHSGNLFP</sequence>
<name>A0A4W5MIM2_9TELE</name>
<comment type="subcellular location">
    <subcellularLocation>
        <location evidence="2">Nucleus</location>
    </subcellularLocation>
</comment>
<dbReference type="GO" id="GO:0005634">
    <property type="term" value="C:nucleus"/>
    <property type="evidence" value="ECO:0007669"/>
    <property type="project" value="UniProtKB-SubCell"/>
</dbReference>
<evidence type="ECO:0000259" key="8">
    <source>
        <dbReference type="Pfam" id="PF13359"/>
    </source>
</evidence>
<dbReference type="GO" id="GO:0016787">
    <property type="term" value="F:hydrolase activity"/>
    <property type="evidence" value="ECO:0007669"/>
    <property type="project" value="UniProtKB-KW"/>
</dbReference>
<evidence type="ECO:0000256" key="4">
    <source>
        <dbReference type="ARBA" id="ARBA00022722"/>
    </source>
</evidence>
<evidence type="ECO:0000313" key="9">
    <source>
        <dbReference type="Ensembl" id="ENSHHUP00000037683.1"/>
    </source>
</evidence>
<feature type="domain" description="DDE Tnp4" evidence="8">
    <location>
        <begin position="127"/>
        <end position="211"/>
    </location>
</feature>
<organism evidence="9 10">
    <name type="scientific">Hucho hucho</name>
    <name type="common">huchen</name>
    <dbReference type="NCBI Taxonomy" id="62062"/>
    <lineage>
        <taxon>Eukaryota</taxon>
        <taxon>Metazoa</taxon>
        <taxon>Chordata</taxon>
        <taxon>Craniata</taxon>
        <taxon>Vertebrata</taxon>
        <taxon>Euteleostomi</taxon>
        <taxon>Actinopterygii</taxon>
        <taxon>Neopterygii</taxon>
        <taxon>Teleostei</taxon>
        <taxon>Protacanthopterygii</taxon>
        <taxon>Salmoniformes</taxon>
        <taxon>Salmonidae</taxon>
        <taxon>Salmoninae</taxon>
        <taxon>Hucho</taxon>
    </lineage>
</organism>
<keyword evidence="7" id="KW-0539">Nucleus</keyword>
<reference evidence="10" key="1">
    <citation type="submission" date="2018-06" db="EMBL/GenBank/DDBJ databases">
        <title>Genome assembly of Danube salmon.</title>
        <authorList>
            <person name="Macqueen D.J."/>
            <person name="Gundappa M.K."/>
        </authorList>
    </citation>
    <scope>NUCLEOTIDE SEQUENCE [LARGE SCALE GENOMIC DNA]</scope>
</reference>
<dbReference type="Proteomes" id="UP000314982">
    <property type="component" value="Unassembled WGS sequence"/>
</dbReference>
<dbReference type="GO" id="GO:0004518">
    <property type="term" value="F:nuclease activity"/>
    <property type="evidence" value="ECO:0007669"/>
    <property type="project" value="UniProtKB-KW"/>
</dbReference>
<dbReference type="Pfam" id="PF13359">
    <property type="entry name" value="DDE_Tnp_4"/>
    <property type="match status" value="1"/>
</dbReference>
<protein>
    <recommendedName>
        <fullName evidence="8">DDE Tnp4 domain-containing protein</fullName>
    </recommendedName>
</protein>
<accession>A0A4W5MIM2</accession>
<evidence type="ECO:0000256" key="5">
    <source>
        <dbReference type="ARBA" id="ARBA00022723"/>
    </source>
</evidence>
<proteinExistence type="inferred from homology"/>
<evidence type="ECO:0000256" key="6">
    <source>
        <dbReference type="ARBA" id="ARBA00022801"/>
    </source>
</evidence>
<dbReference type="AlphaFoldDB" id="A0A4W5MIM2"/>
<comment type="similarity">
    <text evidence="3">Belongs to the HARBI1 family.</text>
</comment>
<evidence type="ECO:0000256" key="3">
    <source>
        <dbReference type="ARBA" id="ARBA00006958"/>
    </source>
</evidence>
<dbReference type="PANTHER" id="PTHR22930">
    <property type="match status" value="1"/>
</dbReference>